<evidence type="ECO:0000313" key="3">
    <source>
        <dbReference type="EMBL" id="XDQ38703.1"/>
    </source>
</evidence>
<evidence type="ECO:0000256" key="1">
    <source>
        <dbReference type="SAM" id="MobiDB-lite"/>
    </source>
</evidence>
<dbReference type="InterPro" id="IPR003587">
    <property type="entry name" value="Hint_dom_N"/>
</dbReference>
<dbReference type="Gene3D" id="2.170.16.10">
    <property type="entry name" value="Hedgehog/Intein (Hint) domain"/>
    <property type="match status" value="1"/>
</dbReference>
<dbReference type="PANTHER" id="PTHR32305">
    <property type="match status" value="1"/>
</dbReference>
<dbReference type="PROSITE" id="PS50818">
    <property type="entry name" value="INTEIN_C_TER"/>
    <property type="match status" value="1"/>
</dbReference>
<dbReference type="InterPro" id="IPR036844">
    <property type="entry name" value="Hint_dom_sf"/>
</dbReference>
<dbReference type="SMART" id="SM00306">
    <property type="entry name" value="HintN"/>
    <property type="match status" value="1"/>
</dbReference>
<dbReference type="Gene3D" id="2.180.10.10">
    <property type="entry name" value="RHS repeat-associated core"/>
    <property type="match status" value="1"/>
</dbReference>
<dbReference type="Pfam" id="PF07591">
    <property type="entry name" value="PT-HINT"/>
    <property type="match status" value="1"/>
</dbReference>
<name>A0AB39Q975_9ACTN</name>
<protein>
    <submittedName>
        <fullName evidence="3">RHS repeat-associated core domain-containing protein</fullName>
    </submittedName>
</protein>
<dbReference type="SUPFAM" id="SSF51294">
    <property type="entry name" value="Hedgehog/intein (Hint) domain"/>
    <property type="match status" value="1"/>
</dbReference>
<dbReference type="NCBIfam" id="TIGR03696">
    <property type="entry name" value="Rhs_assc_core"/>
    <property type="match status" value="1"/>
</dbReference>
<dbReference type="AlphaFoldDB" id="A0AB39Q975"/>
<gene>
    <name evidence="3" type="ORF">AB5J49_38065</name>
</gene>
<dbReference type="InterPro" id="IPR022385">
    <property type="entry name" value="Rhs_assc_core"/>
</dbReference>
<feature type="region of interest" description="Disordered" evidence="1">
    <location>
        <begin position="1"/>
        <end position="26"/>
    </location>
</feature>
<reference evidence="3" key="1">
    <citation type="submission" date="2024-07" db="EMBL/GenBank/DDBJ databases">
        <authorList>
            <person name="Yu S.T."/>
        </authorList>
    </citation>
    <scope>NUCLEOTIDE SEQUENCE</scope>
    <source>
        <strain evidence="3">R28</strain>
    </source>
</reference>
<accession>A0AB39Q975</accession>
<dbReference type="RefSeq" id="WP_369173406.1">
    <property type="nucleotide sequence ID" value="NZ_CP163439.1"/>
</dbReference>
<feature type="domain" description="Hint" evidence="2">
    <location>
        <begin position="926"/>
        <end position="1026"/>
    </location>
</feature>
<dbReference type="InterPro" id="IPR030934">
    <property type="entry name" value="Intein_C"/>
</dbReference>
<dbReference type="CDD" id="cd00081">
    <property type="entry name" value="Hint"/>
    <property type="match status" value="1"/>
</dbReference>
<dbReference type="InterPro" id="IPR050708">
    <property type="entry name" value="T6SS_VgrG/RHS"/>
</dbReference>
<dbReference type="EMBL" id="CP163439">
    <property type="protein sequence ID" value="XDQ38703.1"/>
    <property type="molecule type" value="Genomic_DNA"/>
</dbReference>
<proteinExistence type="predicted"/>
<organism evidence="3">
    <name type="scientific">Streptomyces sp. R28</name>
    <dbReference type="NCBI Taxonomy" id="3238628"/>
    <lineage>
        <taxon>Bacteria</taxon>
        <taxon>Bacillati</taxon>
        <taxon>Actinomycetota</taxon>
        <taxon>Actinomycetes</taxon>
        <taxon>Kitasatosporales</taxon>
        <taxon>Streptomycetaceae</taxon>
        <taxon>Streptomyces</taxon>
    </lineage>
</organism>
<dbReference type="PANTHER" id="PTHR32305:SF15">
    <property type="entry name" value="PROTEIN RHSA-RELATED"/>
    <property type="match status" value="1"/>
</dbReference>
<evidence type="ECO:0000259" key="2">
    <source>
        <dbReference type="SMART" id="SM00306"/>
    </source>
</evidence>
<sequence length="1135" mass="120750">MPLTRGAGGPYDMDGATAATWGQSDAPTDATAVFDVESDPGTHTATATTPGKDGYQQAAVHYLNASAQEVNSATWSPTSVGDIDTTEYDRFGNAVRTLDASGRMLALGKGDGADGAAAELELPDDSAARAAMLDSRSVYSRDGLDLLEELGPVYRAQLEEDVPAQSDPPMPTVKAGESVVVRSHTVHVYDEGKPDGAAYHLETTTREGARIEGYTADVEVRVTKTGYGAPIGGTSGWTLRAETSVTTDAVTGGANLTSTIKYDAAGRAVESRRPGSDGADAGTVKTVFCTAGANPDDASCGNRPEWAGNPCVTLPGGKVTGADTARMPDTLPIKRITRYSRFGDIEETTETNAGKSRKTVTAYDAADRILSTEITSDVGKALPQVTTEYDPVTGNAVKTMADGKTVTRVFDLLDRLLSYSDADGGTTTTEFDKYGKPVKVGDNTGSTTYAYDRTLEPRGFVTSVTDSVAGTFTAKYGPDGQMVEQTYPGGYVRKDTYNAVGEATGRTYTRTSDGAVVYGQHIELTTQGAIASDTASTDSKEYSYDRLGRLTKAVQSTTAQGCVTRSYGFDESGRSIAGRMNRTSKTVTPAAEDGSCATTGAAVTTSSYDSADRLLTAGYTYDAFGRTTATGTGSANTYWANDLVASQTAGDTRQSWTLDPALRFEAFTTEKKQADGTWANATSKLNHYGDDSDEPRWIIEDTTQGTLTRNVSGPDGDLTATTSATGDVQLQFANLHGDVSVTLDTAMTAPKVLLYDEFGVPTDGQASQRYGWLGAKQRSGEALDGVILMGARLYSPELGRFLQTDPDAGGNANAYDYCTGDPVNCVDLDGHWGFSWKKAFRRVARVAEVASYIPGPIGNIASAVGAISYAATGNWRKAAEMGVGVAFGSAGRLAVKGFKAARALRKASRVRRSFSRARSVFRRSRCNSFAPDTPVLMADGSYLPIDAIEIGDYVAATDPETGETYAEPVLDVIEGYGTKHLIEIDTDLDPSTLPLQATADHPLWVVGKGWVKAADVKAGDSLKSPDGSTHEATTVINRGQLPDQLVFNLNVGNTHTYVVHVAAADVLVHNSSCRISSRDWSGHIYPRHISRNSFKKKTKFYGSRHHVRGLIKDTVRTGTRSKAKNGRPGHLYEKR</sequence>